<dbReference type="InterPro" id="IPR019885">
    <property type="entry name" value="Tscrpt_reg_HTH_AsnC-type_CS"/>
</dbReference>
<proteinExistence type="predicted"/>
<dbReference type="SMART" id="SM00344">
    <property type="entry name" value="HTH_ASNC"/>
    <property type="match status" value="1"/>
</dbReference>
<keyword evidence="6" id="KW-1185">Reference proteome</keyword>
<dbReference type="PROSITE" id="PS50956">
    <property type="entry name" value="HTH_ASNC_2"/>
    <property type="match status" value="1"/>
</dbReference>
<keyword evidence="2" id="KW-0238">DNA-binding</keyword>
<accession>A0ABX5M306</accession>
<evidence type="ECO:0000256" key="3">
    <source>
        <dbReference type="ARBA" id="ARBA00023163"/>
    </source>
</evidence>
<dbReference type="PANTHER" id="PTHR30154">
    <property type="entry name" value="LEUCINE-RESPONSIVE REGULATORY PROTEIN"/>
    <property type="match status" value="1"/>
</dbReference>
<dbReference type="InterPro" id="IPR000485">
    <property type="entry name" value="AsnC-type_HTH_dom"/>
</dbReference>
<dbReference type="InterPro" id="IPR019888">
    <property type="entry name" value="Tscrpt_reg_AsnC-like"/>
</dbReference>
<dbReference type="Gene3D" id="3.30.70.920">
    <property type="match status" value="1"/>
</dbReference>
<organism evidence="5 6">
    <name type="scientific">Pokkaliibacter plantistimulans</name>
    <dbReference type="NCBI Taxonomy" id="1635171"/>
    <lineage>
        <taxon>Bacteria</taxon>
        <taxon>Pseudomonadati</taxon>
        <taxon>Pseudomonadota</taxon>
        <taxon>Gammaproteobacteria</taxon>
        <taxon>Oceanospirillales</taxon>
        <taxon>Balneatrichaceae</taxon>
        <taxon>Pokkaliibacter</taxon>
    </lineage>
</organism>
<dbReference type="InterPro" id="IPR036388">
    <property type="entry name" value="WH-like_DNA-bd_sf"/>
</dbReference>
<evidence type="ECO:0000313" key="5">
    <source>
        <dbReference type="EMBL" id="PXF31275.1"/>
    </source>
</evidence>
<keyword evidence="1" id="KW-0805">Transcription regulation</keyword>
<dbReference type="InterPro" id="IPR019887">
    <property type="entry name" value="Tscrpt_reg_AsnC/Lrp_C"/>
</dbReference>
<evidence type="ECO:0000256" key="2">
    <source>
        <dbReference type="ARBA" id="ARBA00023125"/>
    </source>
</evidence>
<evidence type="ECO:0000259" key="4">
    <source>
        <dbReference type="PROSITE" id="PS50956"/>
    </source>
</evidence>
<dbReference type="CDD" id="cd00090">
    <property type="entry name" value="HTH_ARSR"/>
    <property type="match status" value="1"/>
</dbReference>
<keyword evidence="3" id="KW-0804">Transcription</keyword>
<feature type="domain" description="HTH asnC-type" evidence="4">
    <location>
        <begin position="6"/>
        <end position="67"/>
    </location>
</feature>
<dbReference type="Proteomes" id="UP000248090">
    <property type="component" value="Unassembled WGS sequence"/>
</dbReference>
<name>A0ABX5M306_9GAMM</name>
<dbReference type="PANTHER" id="PTHR30154:SF34">
    <property type="entry name" value="TRANSCRIPTIONAL REGULATOR AZLB"/>
    <property type="match status" value="1"/>
</dbReference>
<sequence>MVSLEMDRLDHKIILALREDGRISNVQLAEQVNLSPSQCLRRVRRLEESGVISGYRADINYEKLGFGLVAWVLVTVSKEIAGARDSVMRYLQSDDSVQSVYGVTGDVDLMLEVRTRDMAAFTELVIKRLYARNEVVSTKSYIRLDTAKRHGVPVLE</sequence>
<dbReference type="EMBL" id="LAPT01000046">
    <property type="protein sequence ID" value="PXF31275.1"/>
    <property type="molecule type" value="Genomic_DNA"/>
</dbReference>
<dbReference type="PROSITE" id="PS00519">
    <property type="entry name" value="HTH_ASNC_1"/>
    <property type="match status" value="1"/>
</dbReference>
<dbReference type="SUPFAM" id="SSF46785">
    <property type="entry name" value="Winged helix' DNA-binding domain"/>
    <property type="match status" value="1"/>
</dbReference>
<evidence type="ECO:0000256" key="1">
    <source>
        <dbReference type="ARBA" id="ARBA00023015"/>
    </source>
</evidence>
<dbReference type="InterPro" id="IPR011991">
    <property type="entry name" value="ArsR-like_HTH"/>
</dbReference>
<dbReference type="PRINTS" id="PR00033">
    <property type="entry name" value="HTHASNC"/>
</dbReference>
<comment type="caution">
    <text evidence="5">The sequence shown here is derived from an EMBL/GenBank/DDBJ whole genome shotgun (WGS) entry which is preliminary data.</text>
</comment>
<gene>
    <name evidence="5" type="ORF">WH50_10915</name>
</gene>
<dbReference type="Pfam" id="PF13412">
    <property type="entry name" value="HTH_24"/>
    <property type="match status" value="1"/>
</dbReference>
<dbReference type="Gene3D" id="1.10.10.10">
    <property type="entry name" value="Winged helix-like DNA-binding domain superfamily/Winged helix DNA-binding domain"/>
    <property type="match status" value="1"/>
</dbReference>
<dbReference type="InterPro" id="IPR011008">
    <property type="entry name" value="Dimeric_a/b-barrel"/>
</dbReference>
<reference evidence="5 6" key="1">
    <citation type="submission" date="2015-03" db="EMBL/GenBank/DDBJ databases">
        <authorList>
            <person name="Krishnan R."/>
            <person name="Midha S."/>
            <person name="Patil P.B."/>
            <person name="Rameshkumar N."/>
        </authorList>
    </citation>
    <scope>NUCLEOTIDE SEQUENCE [LARGE SCALE GENOMIC DNA]</scope>
    <source>
        <strain evidence="5 6">L1E11</strain>
    </source>
</reference>
<dbReference type="RefSeq" id="WP_207780261.1">
    <property type="nucleotide sequence ID" value="NZ_LAPT01000046.1"/>
</dbReference>
<protein>
    <recommendedName>
        <fullName evidence="4">HTH asnC-type domain-containing protein</fullName>
    </recommendedName>
</protein>
<evidence type="ECO:0000313" key="6">
    <source>
        <dbReference type="Proteomes" id="UP000248090"/>
    </source>
</evidence>
<dbReference type="InterPro" id="IPR036390">
    <property type="entry name" value="WH_DNA-bd_sf"/>
</dbReference>
<dbReference type="SUPFAM" id="SSF54909">
    <property type="entry name" value="Dimeric alpha+beta barrel"/>
    <property type="match status" value="1"/>
</dbReference>
<dbReference type="Pfam" id="PF01037">
    <property type="entry name" value="AsnC_trans_reg"/>
    <property type="match status" value="1"/>
</dbReference>